<evidence type="ECO:0000313" key="1">
    <source>
        <dbReference type="EMBL" id="CAA0808233.1"/>
    </source>
</evidence>
<dbReference type="EMBL" id="CACSLK010002554">
    <property type="protein sequence ID" value="CAA0808233.1"/>
    <property type="molecule type" value="Genomic_DNA"/>
</dbReference>
<dbReference type="Proteomes" id="UP001153555">
    <property type="component" value="Unassembled WGS sequence"/>
</dbReference>
<reference evidence="1" key="1">
    <citation type="submission" date="2019-12" db="EMBL/GenBank/DDBJ databases">
        <authorList>
            <person name="Scholes J."/>
        </authorList>
    </citation>
    <scope>NUCLEOTIDE SEQUENCE</scope>
</reference>
<proteinExistence type="predicted"/>
<keyword evidence="2" id="KW-1185">Reference proteome</keyword>
<dbReference type="AlphaFoldDB" id="A0A9N7R1B2"/>
<comment type="caution">
    <text evidence="1">The sequence shown here is derived from an EMBL/GenBank/DDBJ whole genome shotgun (WGS) entry which is preliminary data.</text>
</comment>
<sequence length="75" mass="7760">QASALPNSTPERPTSPARVARVPVVYPRCQQRPIVHVRASTVAGVHGSGQSSPASVQLSLVVQSSTPATVPAHAR</sequence>
<name>A0A9N7R1B2_STRHE</name>
<feature type="non-terminal residue" evidence="1">
    <location>
        <position position="1"/>
    </location>
</feature>
<protein>
    <submittedName>
        <fullName evidence="1">Uncharacterized protein</fullName>
    </submittedName>
</protein>
<accession>A0A9N7R1B2</accession>
<organism evidence="1 2">
    <name type="scientific">Striga hermonthica</name>
    <name type="common">Purple witchweed</name>
    <name type="synonym">Buchnera hermonthica</name>
    <dbReference type="NCBI Taxonomy" id="68872"/>
    <lineage>
        <taxon>Eukaryota</taxon>
        <taxon>Viridiplantae</taxon>
        <taxon>Streptophyta</taxon>
        <taxon>Embryophyta</taxon>
        <taxon>Tracheophyta</taxon>
        <taxon>Spermatophyta</taxon>
        <taxon>Magnoliopsida</taxon>
        <taxon>eudicotyledons</taxon>
        <taxon>Gunneridae</taxon>
        <taxon>Pentapetalae</taxon>
        <taxon>asterids</taxon>
        <taxon>lamiids</taxon>
        <taxon>Lamiales</taxon>
        <taxon>Orobanchaceae</taxon>
        <taxon>Buchnereae</taxon>
        <taxon>Striga</taxon>
    </lineage>
</organism>
<feature type="non-terminal residue" evidence="1">
    <location>
        <position position="75"/>
    </location>
</feature>
<gene>
    <name evidence="1" type="ORF">SHERM_10595</name>
</gene>
<evidence type="ECO:0000313" key="2">
    <source>
        <dbReference type="Proteomes" id="UP001153555"/>
    </source>
</evidence>